<dbReference type="RefSeq" id="WP_119576005.1">
    <property type="nucleotide sequence ID" value="NZ_QXEC01000011.1"/>
</dbReference>
<dbReference type="SUPFAM" id="SSF54368">
    <property type="entry name" value="Glutamine synthetase, N-terminal domain"/>
    <property type="match status" value="1"/>
</dbReference>
<gene>
    <name evidence="9" type="ORF">D2L64_13465</name>
</gene>
<organism evidence="9 10">
    <name type="scientific">Micromonospora radicis</name>
    <dbReference type="NCBI Taxonomy" id="1894971"/>
    <lineage>
        <taxon>Bacteria</taxon>
        <taxon>Bacillati</taxon>
        <taxon>Actinomycetota</taxon>
        <taxon>Actinomycetes</taxon>
        <taxon>Micromonosporales</taxon>
        <taxon>Micromonosporaceae</taxon>
        <taxon>Micromonospora</taxon>
    </lineage>
</organism>
<dbReference type="OrthoDB" id="9807095at2"/>
<evidence type="ECO:0000256" key="6">
    <source>
        <dbReference type="RuleBase" id="RU000384"/>
    </source>
</evidence>
<comment type="caution">
    <text evidence="9">The sequence shown here is derived from an EMBL/GenBank/DDBJ whole genome shotgun (WGS) entry which is preliminary data.</text>
</comment>
<evidence type="ECO:0000313" key="9">
    <source>
        <dbReference type="EMBL" id="RIV37956.1"/>
    </source>
</evidence>
<dbReference type="InterPro" id="IPR036651">
    <property type="entry name" value="Gln_synt_N_sf"/>
</dbReference>
<dbReference type="GO" id="GO:0004356">
    <property type="term" value="F:glutamine synthetase activity"/>
    <property type="evidence" value="ECO:0007669"/>
    <property type="project" value="InterPro"/>
</dbReference>
<dbReference type="PROSITE" id="PS51987">
    <property type="entry name" value="GS_CATALYTIC"/>
    <property type="match status" value="1"/>
</dbReference>
<dbReference type="PANTHER" id="PTHR43785">
    <property type="entry name" value="GAMMA-GLUTAMYLPUTRESCINE SYNTHETASE"/>
    <property type="match status" value="1"/>
</dbReference>
<dbReference type="InterPro" id="IPR008146">
    <property type="entry name" value="Gln_synth_cat_dom"/>
</dbReference>
<dbReference type="InterPro" id="IPR008147">
    <property type="entry name" value="Gln_synt_N"/>
</dbReference>
<comment type="similarity">
    <text evidence="1 5 6">Belongs to the glutamine synthetase family.</text>
</comment>
<dbReference type="SUPFAM" id="SSF55931">
    <property type="entry name" value="Glutamine synthetase/guanido kinase"/>
    <property type="match status" value="1"/>
</dbReference>
<keyword evidence="10" id="KW-1185">Reference proteome</keyword>
<dbReference type="Gene3D" id="3.10.20.70">
    <property type="entry name" value="Glutamine synthetase, N-terminal domain"/>
    <property type="match status" value="1"/>
</dbReference>
<evidence type="ECO:0000313" key="10">
    <source>
        <dbReference type="Proteomes" id="UP000283832"/>
    </source>
</evidence>
<evidence type="ECO:0000256" key="2">
    <source>
        <dbReference type="ARBA" id="ARBA00022598"/>
    </source>
</evidence>
<dbReference type="GO" id="GO:0006542">
    <property type="term" value="P:glutamine biosynthetic process"/>
    <property type="evidence" value="ECO:0007669"/>
    <property type="project" value="InterPro"/>
</dbReference>
<dbReference type="Pfam" id="PF00120">
    <property type="entry name" value="Gln-synt_C"/>
    <property type="match status" value="1"/>
</dbReference>
<keyword evidence="4" id="KW-0067">ATP-binding</keyword>
<dbReference type="GO" id="GO:0042402">
    <property type="term" value="P:biogenic amine catabolic process"/>
    <property type="evidence" value="ECO:0007669"/>
    <property type="project" value="UniProtKB-ARBA"/>
</dbReference>
<dbReference type="Gene3D" id="3.30.590.10">
    <property type="entry name" value="Glutamine synthetase/guanido kinase, catalytic domain"/>
    <property type="match status" value="1"/>
</dbReference>
<dbReference type="PROSITE" id="PS51986">
    <property type="entry name" value="GS_BETA_GRASP"/>
    <property type="match status" value="1"/>
</dbReference>
<protein>
    <submittedName>
        <fullName evidence="9">Glutamine synthetase</fullName>
    </submittedName>
</protein>
<dbReference type="SMART" id="SM01230">
    <property type="entry name" value="Gln-synt_C"/>
    <property type="match status" value="1"/>
</dbReference>
<evidence type="ECO:0000259" key="8">
    <source>
        <dbReference type="PROSITE" id="PS51987"/>
    </source>
</evidence>
<evidence type="ECO:0000256" key="3">
    <source>
        <dbReference type="ARBA" id="ARBA00022741"/>
    </source>
</evidence>
<proteinExistence type="inferred from homology"/>
<dbReference type="GO" id="GO:0005524">
    <property type="term" value="F:ATP binding"/>
    <property type="evidence" value="ECO:0007669"/>
    <property type="project" value="UniProtKB-KW"/>
</dbReference>
<evidence type="ECO:0000256" key="4">
    <source>
        <dbReference type="ARBA" id="ARBA00022840"/>
    </source>
</evidence>
<dbReference type="GO" id="GO:0006576">
    <property type="term" value="P:biogenic amine metabolic process"/>
    <property type="evidence" value="ECO:0007669"/>
    <property type="project" value="UniProtKB-ARBA"/>
</dbReference>
<dbReference type="PANTHER" id="PTHR43785:SF12">
    <property type="entry name" value="TYPE-1 GLUTAMINE SYNTHETASE 2"/>
    <property type="match status" value="1"/>
</dbReference>
<reference evidence="9 10" key="1">
    <citation type="submission" date="2018-08" db="EMBL/GenBank/DDBJ databases">
        <title>Jishengella sp. nov., isolated from a root of Azadirachta indica A. Juss. var. siamensis Valenton.</title>
        <authorList>
            <person name="Kuncharoen N."/>
            <person name="Tanasupawat S."/>
            <person name="Kudo T."/>
            <person name="Ohkuma M."/>
        </authorList>
    </citation>
    <scope>NUCLEOTIDE SEQUENCE [LARGE SCALE GENOMIC DNA]</scope>
    <source>
        <strain evidence="9 10">AZ1-13</strain>
    </source>
</reference>
<dbReference type="Proteomes" id="UP000283832">
    <property type="component" value="Unassembled WGS sequence"/>
</dbReference>
<evidence type="ECO:0000256" key="5">
    <source>
        <dbReference type="PROSITE-ProRule" id="PRU01330"/>
    </source>
</evidence>
<dbReference type="FunFam" id="3.30.590.10:FF:000005">
    <property type="entry name" value="Probable glutamine synthetase"/>
    <property type="match status" value="1"/>
</dbReference>
<accession>A0A418MUD9</accession>
<keyword evidence="2" id="KW-0436">Ligase</keyword>
<sequence length="462" mass="50849">MNDEVPITDPKRYVEEFISAHDIKVFKIGAVDIDGLWRGKRISARYFLDAVHVAGTNICNILFGWDLQDTLIPNLTYTGWHTGYPDVNLRPDLSTLRAVPGEPGVALVICDIYNTDGTPLPLSPRGVLQHVIDRANSLGYTPIYAYEFEFYLFEGAPRELARHAWRNLDPISDGNHTYSVYRDTGTEHVLGLIRDRLLELDVFIETSNSEHGAGQFEVNIHYADAMRAADSALLLKHTVKEIAAQHGLTASFMAKIRTDQAGSSGHVHQSLIDPADGRPLFANPGDRTQLSEIGAAYLAGLVDGARDFTAIYLPTVNSYKRVEGGQWAGSSATWGVDNRTVAIRSIPSAGSSARVENRIPGADANPYLVIAANIASGLNGLEQGMSAPPAVQGNAYEQELSDSVRLPDNLSAATQLFAASALAKKYLGEEFVRHYAETREWEVHQYRTAVTDWEIARYLEHI</sequence>
<dbReference type="InterPro" id="IPR014746">
    <property type="entry name" value="Gln_synth/guanido_kin_cat_dom"/>
</dbReference>
<evidence type="ECO:0000256" key="1">
    <source>
        <dbReference type="ARBA" id="ARBA00009897"/>
    </source>
</evidence>
<name>A0A418MUD9_9ACTN</name>
<feature type="domain" description="GS catalytic" evidence="8">
    <location>
        <begin position="124"/>
        <end position="462"/>
    </location>
</feature>
<dbReference type="AlphaFoldDB" id="A0A418MUD9"/>
<feature type="domain" description="GS beta-grasp" evidence="7">
    <location>
        <begin position="21"/>
        <end position="117"/>
    </location>
</feature>
<dbReference type="EMBL" id="QXEC01000011">
    <property type="protein sequence ID" value="RIV37956.1"/>
    <property type="molecule type" value="Genomic_DNA"/>
</dbReference>
<evidence type="ECO:0000259" key="7">
    <source>
        <dbReference type="PROSITE" id="PS51986"/>
    </source>
</evidence>
<keyword evidence="3" id="KW-0547">Nucleotide-binding</keyword>